<dbReference type="EMBL" id="ML143614">
    <property type="protein sequence ID" value="TBU21394.1"/>
    <property type="molecule type" value="Genomic_DNA"/>
</dbReference>
<proteinExistence type="predicted"/>
<dbReference type="InterPro" id="IPR008972">
    <property type="entry name" value="Cupredoxin"/>
</dbReference>
<organism evidence="2">
    <name type="scientific">Dichomitus squalens</name>
    <dbReference type="NCBI Taxonomy" id="114155"/>
    <lineage>
        <taxon>Eukaryota</taxon>
        <taxon>Fungi</taxon>
        <taxon>Dikarya</taxon>
        <taxon>Basidiomycota</taxon>
        <taxon>Agaricomycotina</taxon>
        <taxon>Agaricomycetes</taxon>
        <taxon>Polyporales</taxon>
        <taxon>Polyporaceae</taxon>
        <taxon>Dichomitus</taxon>
    </lineage>
</organism>
<feature type="signal peptide" evidence="1">
    <location>
        <begin position="1"/>
        <end position="23"/>
    </location>
</feature>
<dbReference type="AlphaFoldDB" id="A0A4Q9M3I6"/>
<accession>A0A4Q9M3I6</accession>
<dbReference type="CDD" id="cd00920">
    <property type="entry name" value="Cupredoxin"/>
    <property type="match status" value="2"/>
</dbReference>
<dbReference type="Gene3D" id="2.60.40.420">
    <property type="entry name" value="Cupredoxins - blue copper proteins"/>
    <property type="match status" value="2"/>
</dbReference>
<dbReference type="Proteomes" id="UP000292957">
    <property type="component" value="Unassembled WGS sequence"/>
</dbReference>
<dbReference type="OrthoDB" id="1921208at2759"/>
<feature type="chain" id="PRO_5020937075" evidence="1">
    <location>
        <begin position="24"/>
        <end position="380"/>
    </location>
</feature>
<gene>
    <name evidence="2" type="ORF">BD311DRAFT_869947</name>
</gene>
<keyword evidence="1" id="KW-0732">Signal</keyword>
<reference evidence="2" key="1">
    <citation type="submission" date="2019-01" db="EMBL/GenBank/DDBJ databases">
        <title>Draft genome sequences of three monokaryotic isolates of the white-rot basidiomycete fungus Dichomitus squalens.</title>
        <authorList>
            <consortium name="DOE Joint Genome Institute"/>
            <person name="Lopez S.C."/>
            <person name="Andreopoulos B."/>
            <person name="Pangilinan J."/>
            <person name="Lipzen A."/>
            <person name="Riley R."/>
            <person name="Ahrendt S."/>
            <person name="Ng V."/>
            <person name="Barry K."/>
            <person name="Daum C."/>
            <person name="Grigoriev I.V."/>
            <person name="Hilden K.S."/>
            <person name="Makela M.R."/>
            <person name="de Vries R.P."/>
        </authorList>
    </citation>
    <scope>NUCLEOTIDE SEQUENCE [LARGE SCALE GENOMIC DNA]</scope>
    <source>
        <strain evidence="2">OM18370.1</strain>
    </source>
</reference>
<name>A0A4Q9M3I6_9APHY</name>
<dbReference type="InterPro" id="IPR052953">
    <property type="entry name" value="Ser-rich/MCO-related"/>
</dbReference>
<protein>
    <submittedName>
        <fullName evidence="2">Cupredoxin</fullName>
    </submittedName>
</protein>
<dbReference type="PANTHER" id="PTHR34883:SF15">
    <property type="entry name" value="EXTRACELLULAR SERINE-RICH PROTEIN"/>
    <property type="match status" value="1"/>
</dbReference>
<sequence length="380" mass="38423">MLKLASLFALTALLGLAIPVSRGAEHQVTVGGVGIIQYDPESVNADPGDTIVFTFKQKNHTVTQSSLDAPCSPLANGFDSGFVPVPDSQTDNFTVAQFTVQDTNPVWVYCRQANHCQQGMVFAINPGDKFDQFKNNAVGNTTSTSTATGSASVVTVTATVTVDGSAQTTTYTTNAASASASSTGTSTSSAAAHTVTVGFNGALTFSPSNLTAQVGEQITFQFTAKNHTATQSSFADPCAPLSETSTIGQVGFDSGFMPVAANATDFPTFTITVNDTAPIWVYCKQTNPASHCKAGMVFSVNAPTSGNTFSAFLQNAMGSSASASSGGSSASASASSTGAVSVSTGTVAAAPSPTTNGAPSIRGAGVPLALMAVAIARALL</sequence>
<evidence type="ECO:0000256" key="1">
    <source>
        <dbReference type="SAM" id="SignalP"/>
    </source>
</evidence>
<evidence type="ECO:0000313" key="2">
    <source>
        <dbReference type="EMBL" id="TBU21394.1"/>
    </source>
</evidence>
<dbReference type="PANTHER" id="PTHR34883">
    <property type="entry name" value="SERINE-RICH PROTEIN, PUTATIVE-RELATED-RELATED"/>
    <property type="match status" value="1"/>
</dbReference>
<dbReference type="SUPFAM" id="SSF49503">
    <property type="entry name" value="Cupredoxins"/>
    <property type="match status" value="2"/>
</dbReference>